<accession>A0A5Q4C1S0</accession>
<gene>
    <name evidence="2" type="ORF">CSHISOI_02196</name>
</gene>
<comment type="caution">
    <text evidence="2">The sequence shown here is derived from an EMBL/GenBank/DDBJ whole genome shotgun (WGS) entry which is preliminary data.</text>
</comment>
<name>A0A5Q4C1S0_9PEZI</name>
<sequence>MQAASGFIGHVLDRLTLPSPRTINHFVQMPSGGRNYPASNHFTYKRLVSLFGHCGPRTESGNNSTAQRTKIERLSETALLVRPCRPSLSKICLPGQVHPAGAVAKGPGTWHFHGYPHTRDDLRFASSAHQPYLPRHPCKNAQNLRGEIYGPRAISKGKYPDATLSENTASSQRRSVL</sequence>
<protein>
    <submittedName>
        <fullName evidence="2">Uncharacterized protein</fullName>
    </submittedName>
</protein>
<evidence type="ECO:0000313" key="2">
    <source>
        <dbReference type="EMBL" id="TQN73285.1"/>
    </source>
</evidence>
<proteinExistence type="predicted"/>
<feature type="region of interest" description="Disordered" evidence="1">
    <location>
        <begin position="156"/>
        <end position="177"/>
    </location>
</feature>
<keyword evidence="3" id="KW-1185">Reference proteome</keyword>
<reference evidence="2 3" key="1">
    <citation type="journal article" date="2019" name="Sci. Rep.">
        <title>Colletotrichum shisoi sp. nov., an anthracnose pathogen of Perilla frutescens in Japan: molecular phylogenetic, morphological and genomic evidence.</title>
        <authorList>
            <person name="Gan P."/>
            <person name="Tsushima A."/>
            <person name="Hiroyama R."/>
            <person name="Narusaka M."/>
            <person name="Takano Y."/>
            <person name="Narusaka Y."/>
            <person name="Kawaradani M."/>
            <person name="Damm U."/>
            <person name="Shirasu K."/>
        </authorList>
    </citation>
    <scope>NUCLEOTIDE SEQUENCE [LARGE SCALE GENOMIC DNA]</scope>
    <source>
        <strain evidence="2 3">PG-2018a</strain>
    </source>
</reference>
<organism evidence="2 3">
    <name type="scientific">Colletotrichum shisoi</name>
    <dbReference type="NCBI Taxonomy" id="2078593"/>
    <lineage>
        <taxon>Eukaryota</taxon>
        <taxon>Fungi</taxon>
        <taxon>Dikarya</taxon>
        <taxon>Ascomycota</taxon>
        <taxon>Pezizomycotina</taxon>
        <taxon>Sordariomycetes</taxon>
        <taxon>Hypocreomycetidae</taxon>
        <taxon>Glomerellales</taxon>
        <taxon>Glomerellaceae</taxon>
        <taxon>Colletotrichum</taxon>
        <taxon>Colletotrichum destructivum species complex</taxon>
    </lineage>
</organism>
<feature type="compositionally biased region" description="Polar residues" evidence="1">
    <location>
        <begin position="164"/>
        <end position="177"/>
    </location>
</feature>
<evidence type="ECO:0000313" key="3">
    <source>
        <dbReference type="Proteomes" id="UP000326340"/>
    </source>
</evidence>
<dbReference type="EMBL" id="PUHP01000106">
    <property type="protein sequence ID" value="TQN73285.1"/>
    <property type="molecule type" value="Genomic_DNA"/>
</dbReference>
<dbReference type="Proteomes" id="UP000326340">
    <property type="component" value="Unassembled WGS sequence"/>
</dbReference>
<dbReference type="AlphaFoldDB" id="A0A5Q4C1S0"/>
<evidence type="ECO:0000256" key="1">
    <source>
        <dbReference type="SAM" id="MobiDB-lite"/>
    </source>
</evidence>